<proteinExistence type="predicted"/>
<reference evidence="2" key="1">
    <citation type="journal article" date="2021" name="Nat. Commun.">
        <title>Genetic determinants of endophytism in the Arabidopsis root mycobiome.</title>
        <authorList>
            <person name="Mesny F."/>
            <person name="Miyauchi S."/>
            <person name="Thiergart T."/>
            <person name="Pickel B."/>
            <person name="Atanasova L."/>
            <person name="Karlsson M."/>
            <person name="Huettel B."/>
            <person name="Barry K.W."/>
            <person name="Haridas S."/>
            <person name="Chen C."/>
            <person name="Bauer D."/>
            <person name="Andreopoulos W."/>
            <person name="Pangilinan J."/>
            <person name="LaButti K."/>
            <person name="Riley R."/>
            <person name="Lipzen A."/>
            <person name="Clum A."/>
            <person name="Drula E."/>
            <person name="Henrissat B."/>
            <person name="Kohler A."/>
            <person name="Grigoriev I.V."/>
            <person name="Martin F.M."/>
            <person name="Hacquard S."/>
        </authorList>
    </citation>
    <scope>NUCLEOTIDE SEQUENCE</scope>
    <source>
        <strain evidence="2">MPI-CAGE-CH-0243</strain>
    </source>
</reference>
<evidence type="ECO:0000256" key="1">
    <source>
        <dbReference type="SAM" id="MobiDB-lite"/>
    </source>
</evidence>
<dbReference type="Proteomes" id="UP000700596">
    <property type="component" value="Unassembled WGS sequence"/>
</dbReference>
<feature type="region of interest" description="Disordered" evidence="1">
    <location>
        <begin position="1"/>
        <end position="29"/>
    </location>
</feature>
<feature type="compositionally biased region" description="Polar residues" evidence="1">
    <location>
        <begin position="1"/>
        <end position="13"/>
    </location>
</feature>
<accession>A0A9P9DIP4</accession>
<protein>
    <submittedName>
        <fullName evidence="2">Uncharacterized protein</fullName>
    </submittedName>
</protein>
<evidence type="ECO:0000313" key="2">
    <source>
        <dbReference type="EMBL" id="KAH7119953.1"/>
    </source>
</evidence>
<comment type="caution">
    <text evidence="2">The sequence shown here is derived from an EMBL/GenBank/DDBJ whole genome shotgun (WGS) entry which is preliminary data.</text>
</comment>
<evidence type="ECO:0000313" key="3">
    <source>
        <dbReference type="Proteomes" id="UP000700596"/>
    </source>
</evidence>
<organism evidence="2 3">
    <name type="scientific">Dendryphion nanum</name>
    <dbReference type="NCBI Taxonomy" id="256645"/>
    <lineage>
        <taxon>Eukaryota</taxon>
        <taxon>Fungi</taxon>
        <taxon>Dikarya</taxon>
        <taxon>Ascomycota</taxon>
        <taxon>Pezizomycotina</taxon>
        <taxon>Dothideomycetes</taxon>
        <taxon>Pleosporomycetidae</taxon>
        <taxon>Pleosporales</taxon>
        <taxon>Torulaceae</taxon>
        <taxon>Dendryphion</taxon>
    </lineage>
</organism>
<gene>
    <name evidence="2" type="ORF">B0J11DRAFT_72792</name>
</gene>
<keyword evidence="3" id="KW-1185">Reference proteome</keyword>
<dbReference type="EMBL" id="JAGMWT010000011">
    <property type="protein sequence ID" value="KAH7119953.1"/>
    <property type="molecule type" value="Genomic_DNA"/>
</dbReference>
<sequence>MCNGHSTRISQGGSIAVLRSRSRDTSPALETPEEWRLYFFNNNITTATRPETGTRVELQSSQTYNGDCRIFIHHDGDLNATAATLPPNHIPANPFYAFSLKENSESVVRLAQRLDLGVGGAGIIGRRVSLVARGVDGEVNIAEGVIGWN</sequence>
<name>A0A9P9DIP4_9PLEO</name>
<dbReference type="OrthoDB" id="4158189at2759"/>
<dbReference type="AlphaFoldDB" id="A0A9P9DIP4"/>